<organism evidence="2 3">
    <name type="scientific">Sphaceloma murrayae</name>
    <dbReference type="NCBI Taxonomy" id="2082308"/>
    <lineage>
        <taxon>Eukaryota</taxon>
        <taxon>Fungi</taxon>
        <taxon>Dikarya</taxon>
        <taxon>Ascomycota</taxon>
        <taxon>Pezizomycotina</taxon>
        <taxon>Dothideomycetes</taxon>
        <taxon>Dothideomycetidae</taxon>
        <taxon>Myriangiales</taxon>
        <taxon>Elsinoaceae</taxon>
        <taxon>Sphaceloma</taxon>
    </lineage>
</organism>
<dbReference type="PANTHER" id="PTHR37490">
    <property type="entry name" value="EXPRESSED PROTEIN"/>
    <property type="match status" value="1"/>
</dbReference>
<evidence type="ECO:0000313" key="3">
    <source>
        <dbReference type="Proteomes" id="UP000243797"/>
    </source>
</evidence>
<dbReference type="Proteomes" id="UP000243797">
    <property type="component" value="Unassembled WGS sequence"/>
</dbReference>
<gene>
    <name evidence="2" type="ORF">CAC42_3778</name>
</gene>
<keyword evidence="1" id="KW-1133">Transmembrane helix</keyword>
<protein>
    <submittedName>
        <fullName evidence="2">Uncharacterized protein</fullName>
    </submittedName>
</protein>
<accession>A0A2K1QHY6</accession>
<feature type="transmembrane region" description="Helical" evidence="1">
    <location>
        <begin position="87"/>
        <end position="107"/>
    </location>
</feature>
<feature type="transmembrane region" description="Helical" evidence="1">
    <location>
        <begin position="6"/>
        <end position="26"/>
    </location>
</feature>
<proteinExistence type="predicted"/>
<comment type="caution">
    <text evidence="2">The sequence shown here is derived from an EMBL/GenBank/DDBJ whole genome shotgun (WGS) entry which is preliminary data.</text>
</comment>
<dbReference type="OrthoDB" id="28755at2759"/>
<dbReference type="EMBL" id="NKHZ01000086">
    <property type="protein sequence ID" value="PNS14492.1"/>
    <property type="molecule type" value="Genomic_DNA"/>
</dbReference>
<dbReference type="InParanoid" id="A0A2K1QHY6"/>
<evidence type="ECO:0000256" key="1">
    <source>
        <dbReference type="SAM" id="Phobius"/>
    </source>
</evidence>
<sequence length="395" mass="43425">MVQIAGFFAAALSILNVDYTSLLVALRTPPPTLHGLYQAFLPILPLGHAVQDPYEPLQEDDPEDPTDSSGRMLLLQQNSVPRQTPRYLKALTVLTILTWVFSVYLAIFPGGPPSPPAALHLDKTYNPTSSLDIVISMYDEPLPSLTSTLTLLLSLTNISPLSPRLFVYTKNYHADLEAIAHAIPASLPSPSITLVPNTGREGHTYLHHILSHWDTLGNHTLFLQAATHNPRELGPRIRDFFGPDTGMLPLGFAGYSCPCDADVCSDRFWEDASGIVRETYLKATRRETCASGERVLLSYKGQFVASAARIRGTDRALYEGLYGLFEDAGSWVHREPYLAGRTEEMSAPVFGFTMERMWAGLLQCGAEGVSTRCPSLLSGWRTGGDRGDCQCFDHA</sequence>
<evidence type="ECO:0000313" key="2">
    <source>
        <dbReference type="EMBL" id="PNS14492.1"/>
    </source>
</evidence>
<dbReference type="AlphaFoldDB" id="A0A2K1QHY6"/>
<keyword evidence="1" id="KW-0472">Membrane</keyword>
<dbReference type="STRING" id="2082308.A0A2K1QHY6"/>
<keyword evidence="1" id="KW-0812">Transmembrane</keyword>
<dbReference type="PANTHER" id="PTHR37490:SF1">
    <property type="entry name" value="GLYCOSYLTRANSFERASE 2-LIKE DOMAIN-CONTAINING PROTEIN"/>
    <property type="match status" value="1"/>
</dbReference>
<name>A0A2K1QHY6_9PEZI</name>
<reference evidence="2 3" key="1">
    <citation type="submission" date="2017-06" db="EMBL/GenBank/DDBJ databases">
        <title>Draft genome sequence of a variant of Elsinoe murrayae.</title>
        <authorList>
            <person name="Cheng Q."/>
        </authorList>
    </citation>
    <scope>NUCLEOTIDE SEQUENCE [LARGE SCALE GENOMIC DNA]</scope>
    <source>
        <strain evidence="2 3">CQ-2017a</strain>
    </source>
</reference>
<keyword evidence="3" id="KW-1185">Reference proteome</keyword>